<evidence type="ECO:0000313" key="2">
    <source>
        <dbReference type="EMBL" id="GFT82361.1"/>
    </source>
</evidence>
<feature type="compositionally biased region" description="Polar residues" evidence="1">
    <location>
        <begin position="47"/>
        <end position="60"/>
    </location>
</feature>
<dbReference type="EMBL" id="BMAW01118961">
    <property type="protein sequence ID" value="GFT82361.1"/>
    <property type="molecule type" value="Genomic_DNA"/>
</dbReference>
<reference evidence="2" key="1">
    <citation type="submission" date="2020-08" db="EMBL/GenBank/DDBJ databases">
        <title>Multicomponent nature underlies the extraordinary mechanical properties of spider dragline silk.</title>
        <authorList>
            <person name="Kono N."/>
            <person name="Nakamura H."/>
            <person name="Mori M."/>
            <person name="Yoshida Y."/>
            <person name="Ohtoshi R."/>
            <person name="Malay A.D."/>
            <person name="Moran D.A.P."/>
            <person name="Tomita M."/>
            <person name="Numata K."/>
            <person name="Arakawa K."/>
        </authorList>
    </citation>
    <scope>NUCLEOTIDE SEQUENCE</scope>
</reference>
<accession>A0A8X6PTD9</accession>
<protein>
    <submittedName>
        <fullName evidence="2">Uncharacterized protein</fullName>
    </submittedName>
</protein>
<dbReference type="AlphaFoldDB" id="A0A8X6PTD9"/>
<keyword evidence="3" id="KW-1185">Reference proteome</keyword>
<gene>
    <name evidence="2" type="ORF">NPIL_12811</name>
</gene>
<organism evidence="2 3">
    <name type="scientific">Nephila pilipes</name>
    <name type="common">Giant wood spider</name>
    <name type="synonym">Nephila maculata</name>
    <dbReference type="NCBI Taxonomy" id="299642"/>
    <lineage>
        <taxon>Eukaryota</taxon>
        <taxon>Metazoa</taxon>
        <taxon>Ecdysozoa</taxon>
        <taxon>Arthropoda</taxon>
        <taxon>Chelicerata</taxon>
        <taxon>Arachnida</taxon>
        <taxon>Araneae</taxon>
        <taxon>Araneomorphae</taxon>
        <taxon>Entelegynae</taxon>
        <taxon>Araneoidea</taxon>
        <taxon>Nephilidae</taxon>
        <taxon>Nephila</taxon>
    </lineage>
</organism>
<feature type="region of interest" description="Disordered" evidence="1">
    <location>
        <begin position="32"/>
        <end position="73"/>
    </location>
</feature>
<name>A0A8X6PTD9_NEPPI</name>
<dbReference type="Proteomes" id="UP000887013">
    <property type="component" value="Unassembled WGS sequence"/>
</dbReference>
<evidence type="ECO:0000256" key="1">
    <source>
        <dbReference type="SAM" id="MobiDB-lite"/>
    </source>
</evidence>
<sequence length="92" mass="10379">MINALVNIPHPKNNARKDSCKTFHINTSSSLRSIPAQKETNLHKTTKCQFTPSETGIPNDTRSRGSLDLTPSSKRQRLRQLLLPSLFVRKLP</sequence>
<proteinExistence type="predicted"/>
<evidence type="ECO:0000313" key="3">
    <source>
        <dbReference type="Proteomes" id="UP000887013"/>
    </source>
</evidence>
<comment type="caution">
    <text evidence="2">The sequence shown here is derived from an EMBL/GenBank/DDBJ whole genome shotgun (WGS) entry which is preliminary data.</text>
</comment>